<evidence type="ECO:0000313" key="2">
    <source>
        <dbReference type="EMBL" id="CEG43164.1"/>
    </source>
</evidence>
<evidence type="ECO:0000313" key="3">
    <source>
        <dbReference type="Proteomes" id="UP000054928"/>
    </source>
</evidence>
<sequence>MASTARRQISQETFDECVAENVEDFEMSLEEAVADAIQQFESQGVDLSNIIKAGKKQVVDGQEPLPLRLKRLIRELQELWNSHRDMIKLLSLINELQNIFEEVPEARVAAGRNDAMDVLLSLLEADTSVVVISSSNLLVLLCADNVDNQDFIGAFGMQQIVKVLERWREDVETLVRLLPLVKAACFKHENNKANFSKKNGIEELCRHLDGTKDNKMLSKQLALCFRVLTINDDPRAVFSQAQDTVKALVERGVITYILDFLRHAGCSGTAQNSSASPDLLTNWLAVLKQLAITEENCHQIADLDGVIIVQSVMKAFHQNAAIAKRCITVFRNMAAADSLKRTILQSGTIEQTLLAMECHDADASIQQNACATLAAIALRSSENSRVLVDLGVARQISRAMQTHRRDVAVLRQASLAIRNMVARSVDLRSRFLHDEPEIEALLREAQQYRGCGDEAYAALRDLSCDIQLSTYGSAASGSYNAPTKILRFNPVQVQSSNLIGRVQETAEAPCRNYR</sequence>
<organism evidence="2 3">
    <name type="scientific">Plasmopara halstedii</name>
    <name type="common">Downy mildew of sunflower</name>
    <dbReference type="NCBI Taxonomy" id="4781"/>
    <lineage>
        <taxon>Eukaryota</taxon>
        <taxon>Sar</taxon>
        <taxon>Stramenopiles</taxon>
        <taxon>Oomycota</taxon>
        <taxon>Peronosporomycetes</taxon>
        <taxon>Peronosporales</taxon>
        <taxon>Peronosporaceae</taxon>
        <taxon>Plasmopara</taxon>
    </lineage>
</organism>
<dbReference type="InterPro" id="IPR016024">
    <property type="entry name" value="ARM-type_fold"/>
</dbReference>
<dbReference type="InterPro" id="IPR000225">
    <property type="entry name" value="Armadillo"/>
</dbReference>
<dbReference type="Proteomes" id="UP000054928">
    <property type="component" value="Unassembled WGS sequence"/>
</dbReference>
<evidence type="ECO:0000256" key="1">
    <source>
        <dbReference type="ARBA" id="ARBA00022737"/>
    </source>
</evidence>
<name>A0A0P1APD0_PLAHL</name>
<dbReference type="PANTHER" id="PTHR22895:SF0">
    <property type="entry name" value="ARMADILLO REPEAT-CONTAINING PROTEIN 6"/>
    <property type="match status" value="1"/>
</dbReference>
<keyword evidence="3" id="KW-1185">Reference proteome</keyword>
<accession>A0A0P1APD0</accession>
<dbReference type="OrthoDB" id="449062at2759"/>
<dbReference type="SUPFAM" id="SSF48371">
    <property type="entry name" value="ARM repeat"/>
    <property type="match status" value="1"/>
</dbReference>
<dbReference type="InterPro" id="IPR011989">
    <property type="entry name" value="ARM-like"/>
</dbReference>
<reference evidence="3" key="1">
    <citation type="submission" date="2014-09" db="EMBL/GenBank/DDBJ databases">
        <authorList>
            <person name="Sharma Rahul"/>
            <person name="Thines Marco"/>
        </authorList>
    </citation>
    <scope>NUCLEOTIDE SEQUENCE [LARGE SCALE GENOMIC DNA]</scope>
</reference>
<dbReference type="EMBL" id="CCYD01000653">
    <property type="protein sequence ID" value="CEG43164.1"/>
    <property type="molecule type" value="Genomic_DNA"/>
</dbReference>
<dbReference type="PANTHER" id="PTHR22895">
    <property type="entry name" value="ARMADILLO REPEAT-CONTAINING PROTEIN 6"/>
    <property type="match status" value="1"/>
</dbReference>
<dbReference type="OMA" id="THKQPDL"/>
<proteinExistence type="predicted"/>
<protein>
    <submittedName>
        <fullName evidence="2">Uncharacterized conserved protein</fullName>
    </submittedName>
</protein>
<dbReference type="AlphaFoldDB" id="A0A0P1APD0"/>
<dbReference type="Gene3D" id="1.25.10.10">
    <property type="entry name" value="Leucine-rich Repeat Variant"/>
    <property type="match status" value="2"/>
</dbReference>
<dbReference type="SMART" id="SM00185">
    <property type="entry name" value="ARM"/>
    <property type="match status" value="5"/>
</dbReference>
<dbReference type="RefSeq" id="XP_024579533.1">
    <property type="nucleotide sequence ID" value="XM_024729124.1"/>
</dbReference>
<keyword evidence="1" id="KW-0677">Repeat</keyword>
<dbReference type="GeneID" id="36408433"/>